<gene>
    <name evidence="8" type="ORF">yc1106_00335</name>
</gene>
<dbReference type="GO" id="GO:0005254">
    <property type="term" value="F:chloride channel activity"/>
    <property type="evidence" value="ECO:0007669"/>
    <property type="project" value="TreeGrafter"/>
</dbReference>
<comment type="subcellular location">
    <subcellularLocation>
        <location evidence="1">Membrane</location>
        <topology evidence="1">Multi-pass membrane protein</topology>
    </subcellularLocation>
</comment>
<feature type="transmembrane region" description="Helical" evidence="5">
    <location>
        <begin position="379"/>
        <end position="400"/>
    </location>
</feature>
<keyword evidence="9" id="KW-1185">Reference proteome</keyword>
<protein>
    <submittedName>
        <fullName evidence="8">Uncharacterized protein</fullName>
    </submittedName>
</protein>
<dbReference type="InterPro" id="IPR007632">
    <property type="entry name" value="Anoctamin"/>
</dbReference>
<proteinExistence type="predicted"/>
<dbReference type="OrthoDB" id="296386at2759"/>
<dbReference type="AlphaFoldDB" id="A0A9Q8YZG9"/>
<reference evidence="8" key="1">
    <citation type="submission" date="2021-12" db="EMBL/GenBank/DDBJ databases">
        <title>Curvularia clavata genome.</title>
        <authorList>
            <person name="Cao Y."/>
        </authorList>
    </citation>
    <scope>NUCLEOTIDE SEQUENCE</scope>
    <source>
        <strain evidence="8">Yc1106</strain>
    </source>
</reference>
<dbReference type="PANTHER" id="PTHR12308">
    <property type="entry name" value="ANOCTAMIN"/>
    <property type="match status" value="1"/>
</dbReference>
<feature type="domain" description="Anoctamin alpha-beta plait" evidence="7">
    <location>
        <begin position="26"/>
        <end position="149"/>
    </location>
</feature>
<feature type="domain" description="Anoctamin transmembrane" evidence="6">
    <location>
        <begin position="182"/>
        <end position="646"/>
    </location>
</feature>
<evidence type="ECO:0000313" key="8">
    <source>
        <dbReference type="EMBL" id="USP73061.1"/>
    </source>
</evidence>
<dbReference type="Pfam" id="PF04547">
    <property type="entry name" value="Anoctamin"/>
    <property type="match status" value="1"/>
</dbReference>
<organism evidence="8 9">
    <name type="scientific">Curvularia clavata</name>
    <dbReference type="NCBI Taxonomy" id="95742"/>
    <lineage>
        <taxon>Eukaryota</taxon>
        <taxon>Fungi</taxon>
        <taxon>Dikarya</taxon>
        <taxon>Ascomycota</taxon>
        <taxon>Pezizomycotina</taxon>
        <taxon>Dothideomycetes</taxon>
        <taxon>Pleosporomycetidae</taxon>
        <taxon>Pleosporales</taxon>
        <taxon>Pleosporineae</taxon>
        <taxon>Pleosporaceae</taxon>
        <taxon>Curvularia</taxon>
    </lineage>
</organism>
<keyword evidence="3 5" id="KW-1133">Transmembrane helix</keyword>
<feature type="transmembrane region" description="Helical" evidence="5">
    <location>
        <begin position="221"/>
        <end position="240"/>
    </location>
</feature>
<evidence type="ECO:0000256" key="4">
    <source>
        <dbReference type="ARBA" id="ARBA00023136"/>
    </source>
</evidence>
<dbReference type="PANTHER" id="PTHR12308:SF77">
    <property type="entry name" value="MEMBRANE STRESS RESPONSE PROTEIN (IST2), PUTATIVE (AFU_ORTHOLOGUE AFUA_4G03330)-RELATED"/>
    <property type="match status" value="1"/>
</dbReference>
<dbReference type="Pfam" id="PF20877">
    <property type="entry name" value="Anoctamin_N"/>
    <property type="match status" value="1"/>
</dbReference>
<dbReference type="Proteomes" id="UP001056012">
    <property type="component" value="Chromosome 1"/>
</dbReference>
<sequence>MQIKALRRTDTAFGDDTDPGNITYNDKYVVVYDFTDVDPDDDVAIRECQQLLHDLESAGLNTEVRAGYDQSLLVFVQVPRDLLGNTVYKSRVKDWLYGITKHHPGGTAKSVVSAAFEAEDVLSVYHLVNWRKEHGGAGITPGFPPWENVTSIFPLHNPVANRALLAHLSTRVFLDISDLDQIRNLWGAKVAFYFAFIQTYFRSLAFPCALGLFAWAFLPKYSLTFALLIGVWCTVFLEYWKIKQADLAIRWNVRGVGSLKLDRPQFRYEKEVIDSAGRVQRVFPRWKRIVRQLVVIPFVLVSTIILGALITCVFFIETFIGEAYEGPHKLYLEYLPTILLAVFLPYVTSFLESIATVLTEYENHRTEDHHEMSLTQKIFVLNSITNYLPILLTAFVYVPFGGKVLPVLQGIVDALLGTRSREKMKFRADPNRLRNEVIALTVTGQVSGAIEELALPWLKEQLKEWWRDRQATRAQNHGDARAMSIPEDPMESRFLRRTRRQALRPSYNVQEDIAEMVIQFGYLALFSPVWPLVPIGFFINNWFELRSDFLKICVEHQRPAPQRSDGIGPWVASLESLTWLGSVSSAAIVHLFGTQHFLGPYLGLSTWASLPLTILISEHVFIAFRAAVRFVLYRIGSEQIRKERAEQYMERKKHLDELEAKANKVSHLDVAERERRKSVRINAADIFWTKQAEVGDSAIASVSIIKAKKNAKREHIVTGRDNKID</sequence>
<keyword evidence="2 5" id="KW-0812">Transmembrane</keyword>
<dbReference type="EMBL" id="CP089274">
    <property type="protein sequence ID" value="USP73061.1"/>
    <property type="molecule type" value="Genomic_DNA"/>
</dbReference>
<dbReference type="InterPro" id="IPR049452">
    <property type="entry name" value="Anoctamin_TM"/>
</dbReference>
<evidence type="ECO:0000256" key="5">
    <source>
        <dbReference type="SAM" id="Phobius"/>
    </source>
</evidence>
<dbReference type="GO" id="GO:0016020">
    <property type="term" value="C:membrane"/>
    <property type="evidence" value="ECO:0007669"/>
    <property type="project" value="UniProtKB-SubCell"/>
</dbReference>
<evidence type="ECO:0000259" key="7">
    <source>
        <dbReference type="Pfam" id="PF20877"/>
    </source>
</evidence>
<evidence type="ECO:0000259" key="6">
    <source>
        <dbReference type="Pfam" id="PF04547"/>
    </source>
</evidence>
<dbReference type="GO" id="GO:0032541">
    <property type="term" value="C:cortical endoplasmic reticulum"/>
    <property type="evidence" value="ECO:0007669"/>
    <property type="project" value="TreeGrafter"/>
</dbReference>
<name>A0A9Q8YZG9_CURCL</name>
<evidence type="ECO:0000256" key="2">
    <source>
        <dbReference type="ARBA" id="ARBA00022692"/>
    </source>
</evidence>
<dbReference type="InterPro" id="IPR049456">
    <property type="entry name" value="Anoctamin_N_fung"/>
</dbReference>
<dbReference type="VEuPathDB" id="FungiDB:yc1106_00335"/>
<feature type="transmembrane region" description="Helical" evidence="5">
    <location>
        <begin position="336"/>
        <end position="358"/>
    </location>
</feature>
<feature type="transmembrane region" description="Helical" evidence="5">
    <location>
        <begin position="190"/>
        <end position="215"/>
    </location>
</feature>
<evidence type="ECO:0000256" key="3">
    <source>
        <dbReference type="ARBA" id="ARBA00022989"/>
    </source>
</evidence>
<feature type="transmembrane region" description="Helical" evidence="5">
    <location>
        <begin position="293"/>
        <end position="316"/>
    </location>
</feature>
<accession>A0A9Q8YZG9</accession>
<evidence type="ECO:0000256" key="1">
    <source>
        <dbReference type="ARBA" id="ARBA00004141"/>
    </source>
</evidence>
<evidence type="ECO:0000313" key="9">
    <source>
        <dbReference type="Proteomes" id="UP001056012"/>
    </source>
</evidence>
<keyword evidence="4 5" id="KW-0472">Membrane</keyword>